<feature type="region of interest" description="Disordered" evidence="1">
    <location>
        <begin position="166"/>
        <end position="207"/>
    </location>
</feature>
<evidence type="ECO:0000256" key="1">
    <source>
        <dbReference type="SAM" id="MobiDB-lite"/>
    </source>
</evidence>
<dbReference type="KEGG" id="dhe:111594596"/>
<dbReference type="Proteomes" id="UP000504633">
    <property type="component" value="Unplaced"/>
</dbReference>
<dbReference type="AlphaFoldDB" id="A0A6J2SSD3"/>
<dbReference type="OMA" id="GLKKIMW"/>
<dbReference type="GeneID" id="111594596"/>
<dbReference type="RefSeq" id="XP_030080663.1">
    <property type="nucleotide sequence ID" value="XM_030224803.1"/>
</dbReference>
<protein>
    <submittedName>
        <fullName evidence="3 4">Uncharacterized protein LOC111594596</fullName>
    </submittedName>
</protein>
<dbReference type="RefSeq" id="XP_030080664.1">
    <property type="nucleotide sequence ID" value="XM_030224804.1"/>
</dbReference>
<reference evidence="3 4" key="1">
    <citation type="submission" date="2025-04" db="UniProtKB">
        <authorList>
            <consortium name="RefSeq"/>
        </authorList>
    </citation>
    <scope>IDENTIFICATION</scope>
    <source>
        <strain evidence="3 4">15085-1641.00</strain>
        <tissue evidence="3 4">Whole body</tissue>
    </source>
</reference>
<dbReference type="RefSeq" id="XP_023163727.2">
    <property type="nucleotide sequence ID" value="XM_023307959.2"/>
</dbReference>
<organism evidence="2 4">
    <name type="scientific">Drosophila hydei</name>
    <name type="common">Fruit fly</name>
    <dbReference type="NCBI Taxonomy" id="7224"/>
    <lineage>
        <taxon>Eukaryota</taxon>
        <taxon>Metazoa</taxon>
        <taxon>Ecdysozoa</taxon>
        <taxon>Arthropoda</taxon>
        <taxon>Hexapoda</taxon>
        <taxon>Insecta</taxon>
        <taxon>Pterygota</taxon>
        <taxon>Neoptera</taxon>
        <taxon>Endopterygota</taxon>
        <taxon>Diptera</taxon>
        <taxon>Brachycera</taxon>
        <taxon>Muscomorpha</taxon>
        <taxon>Ephydroidea</taxon>
        <taxon>Drosophilidae</taxon>
        <taxon>Drosophila</taxon>
    </lineage>
</organism>
<keyword evidence="2" id="KW-1185">Reference proteome</keyword>
<evidence type="ECO:0000313" key="5">
    <source>
        <dbReference type="RefSeq" id="XP_030080664.1"/>
    </source>
</evidence>
<sequence length="598" mass="67103">MKLMQKIKGKQNKTEIYKNKLQQSGAEWCSKSLMKMLSKTSAVASHQIKLKANTHRKRRCSPLLLPLLPMLLQLLCQLGHATVLTHAGYNRTSSNAGQAFSQPLTTMTGVARNDDNSFRPILPRDISPEFISRNVFTKSGQYRVFQPVESESDLRLAVAMQRKDYTQEDAPVQSRSVQPEPRPQPTQRSTTTTTTTKPFERASQLNESSTVMQNELQSLEDLLMEYVQQFFTEGKYEPMPGLVFALQKNHTKEHVEKPVRFERSALDSANVELNVPRALQSARLLFFAGLKKIMWPLYMVLQMLKSILFAMFLPTIIGSVSRLIGKGITSGSASSVPLFVRPMEPPQELDFRDNSLNFEEDNKFAMADDGKPNAGYEYNAEASQQQAQYASFNPNSLNSATLSRYGGQQMQETYLSALQSIGAASFKNSQSLSAGSSSGMAAPGMAKKPASPANMNTFQSFQKVPNSSLLLSNYDPFYSPLLSRLDSVFAQLKLNSENEHCREKLICLMYANPAKYAPYSNLVSAQLSRELNELRKPTSDNPDILRFFKYMRAAKDGQDGVDCEQSFVKCKEFKDFENPAMLSTYNDINKLVQARKLA</sequence>
<name>A0A6J2SSD3_DROHY</name>
<evidence type="ECO:0000313" key="4">
    <source>
        <dbReference type="RefSeq" id="XP_030080663.1"/>
    </source>
</evidence>
<gene>
    <name evidence="3 4 5" type="primary">LOC111594596</name>
</gene>
<proteinExistence type="predicted"/>
<dbReference type="OrthoDB" id="6334967at2759"/>
<evidence type="ECO:0000313" key="3">
    <source>
        <dbReference type="RefSeq" id="XP_023163727.2"/>
    </source>
</evidence>
<evidence type="ECO:0000313" key="2">
    <source>
        <dbReference type="Proteomes" id="UP000504633"/>
    </source>
</evidence>
<accession>A0A6J2SSD3</accession>
<dbReference type="CTD" id="40755"/>